<evidence type="ECO:0000313" key="2">
    <source>
        <dbReference type="Proteomes" id="UP000019375"/>
    </source>
</evidence>
<dbReference type="AlphaFoldDB" id="A0A8J2T4Q6"/>
<accession>A0A8J2T4Q6</accession>
<keyword evidence="2" id="KW-1185">Reference proteome</keyword>
<dbReference type="Proteomes" id="UP000019375">
    <property type="component" value="Unassembled WGS sequence"/>
</dbReference>
<sequence length="147" mass="17449">MFSSLSAYFKDMVIRRESERSILDAAISTCELSKKQTLFSSRINEDYRRLCRTYYTCSLSASCFIQLDRMFFAATGAKKANRKLHICSLTRRADFYFYHWMKNDFQITKTRKLRVILADRVYLQKELFDYMLMLAPNKELMCCICDA</sequence>
<reference evidence="2" key="1">
    <citation type="journal article" date="2013" name="Genome Announc.">
        <title>Genome sequence of the food spoilage yeast Zygosaccharomyces bailii CLIB 213(T).</title>
        <authorList>
            <person name="Galeote V."/>
            <person name="Bigey F."/>
            <person name="Devillers H."/>
            <person name="Neuveglise C."/>
            <person name="Dequin S."/>
        </authorList>
    </citation>
    <scope>NUCLEOTIDE SEQUENCE [LARGE SCALE GENOMIC DNA]</scope>
    <source>
        <strain evidence="2">CLIB 213 / ATCC 58445 / CBS 680 / CCRC 21525 / NBRC 1098 / NCYC 1416 / NRRL Y-2227</strain>
    </source>
</reference>
<gene>
    <name evidence="1" type="ORF">BN860_00254g</name>
</gene>
<name>A0A8J2T4Q6_ZYGB2</name>
<evidence type="ECO:0000313" key="1">
    <source>
        <dbReference type="EMBL" id="CDF88011.1"/>
    </source>
</evidence>
<organism evidence="1 2">
    <name type="scientific">Zygosaccharomyces bailii (strain CLIB 213 / ATCC 58445 / CBS 680 / BCRC 21525 / NBRC 1098 / NCYC 1416 / NRRL Y-2227)</name>
    <dbReference type="NCBI Taxonomy" id="1333698"/>
    <lineage>
        <taxon>Eukaryota</taxon>
        <taxon>Fungi</taxon>
        <taxon>Dikarya</taxon>
        <taxon>Ascomycota</taxon>
        <taxon>Saccharomycotina</taxon>
        <taxon>Saccharomycetes</taxon>
        <taxon>Saccharomycetales</taxon>
        <taxon>Saccharomycetaceae</taxon>
        <taxon>Zygosaccharomyces</taxon>
    </lineage>
</organism>
<protein>
    <submittedName>
        <fullName evidence="1">BN860_00254g1_1</fullName>
    </submittedName>
</protein>
<dbReference type="EMBL" id="HG316455">
    <property type="protein sequence ID" value="CDF88011.1"/>
    <property type="molecule type" value="Genomic_DNA"/>
</dbReference>
<proteinExistence type="predicted"/>